<evidence type="ECO:0000313" key="3">
    <source>
        <dbReference type="Proteomes" id="UP000322791"/>
    </source>
</evidence>
<evidence type="ECO:0000313" key="2">
    <source>
        <dbReference type="EMBL" id="TYZ10109.1"/>
    </source>
</evidence>
<dbReference type="AlphaFoldDB" id="A0A5D6V5D7"/>
<dbReference type="InterPro" id="IPR018756">
    <property type="entry name" value="DUF2314"/>
</dbReference>
<dbReference type="RefSeq" id="WP_149070784.1">
    <property type="nucleotide sequence ID" value="NZ_VTHL01000008.1"/>
</dbReference>
<dbReference type="Proteomes" id="UP000322791">
    <property type="component" value="Unassembled WGS sequence"/>
</dbReference>
<reference evidence="2 3" key="1">
    <citation type="submission" date="2019-08" db="EMBL/GenBank/DDBJ databases">
        <authorList>
            <person name="Seo M.-J."/>
        </authorList>
    </citation>
    <scope>NUCLEOTIDE SEQUENCE [LARGE SCALE GENOMIC DNA]</scope>
    <source>
        <strain evidence="2 3">KIGAM108</strain>
    </source>
</reference>
<accession>A0A5D6V5D7</accession>
<comment type="caution">
    <text evidence="2">The sequence shown here is derived from an EMBL/GenBank/DDBJ whole genome shotgun (WGS) entry which is preliminary data.</text>
</comment>
<keyword evidence="3" id="KW-1185">Reference proteome</keyword>
<feature type="domain" description="DUF2314" evidence="1">
    <location>
        <begin position="40"/>
        <end position="165"/>
    </location>
</feature>
<name>A0A5D6V5D7_9BACT</name>
<organism evidence="2 3">
    <name type="scientific">Hymenobacter lutimineralis</name>
    <dbReference type="NCBI Taxonomy" id="2606448"/>
    <lineage>
        <taxon>Bacteria</taxon>
        <taxon>Pseudomonadati</taxon>
        <taxon>Bacteroidota</taxon>
        <taxon>Cytophagia</taxon>
        <taxon>Cytophagales</taxon>
        <taxon>Hymenobacteraceae</taxon>
        <taxon>Hymenobacter</taxon>
    </lineage>
</organism>
<dbReference type="PROSITE" id="PS51257">
    <property type="entry name" value="PROKAR_LIPOPROTEIN"/>
    <property type="match status" value="1"/>
</dbReference>
<evidence type="ECO:0000259" key="1">
    <source>
        <dbReference type="Pfam" id="PF10077"/>
    </source>
</evidence>
<gene>
    <name evidence="2" type="ORF">FY528_09610</name>
</gene>
<dbReference type="EMBL" id="VTHL01000008">
    <property type="protein sequence ID" value="TYZ10109.1"/>
    <property type="molecule type" value="Genomic_DNA"/>
</dbReference>
<sequence>MRISVLFLTGFLLGFAGCTSDSSKIEREGEPAIYTTDADDEEMNRAMRQGKVTLPAFLLMISKSDSTIANSAIKVHYDDGAQREYLWIGSLSIENGQLYGVVDNKPEFTNQVVAGQRILVDTATAVDWNYTQNNRLFGGYTIKLLRNRMTPEERAEFDQSTVLTFDTP</sequence>
<proteinExistence type="predicted"/>
<protein>
    <submittedName>
        <fullName evidence="2">DUF2314 domain-containing protein</fullName>
    </submittedName>
</protein>
<dbReference type="Pfam" id="PF10077">
    <property type="entry name" value="DUF2314"/>
    <property type="match status" value="1"/>
</dbReference>